<keyword evidence="1" id="KW-0723">Serine/threonine-protein kinase</keyword>
<accession>A0ABW0XSM1</accession>
<evidence type="ECO:0000256" key="2">
    <source>
        <dbReference type="SAM" id="MobiDB-lite"/>
    </source>
</evidence>
<feature type="compositionally biased region" description="Basic and acidic residues" evidence="2">
    <location>
        <begin position="12"/>
        <end position="28"/>
    </location>
</feature>
<feature type="compositionally biased region" description="Basic and acidic residues" evidence="2">
    <location>
        <begin position="129"/>
        <end position="139"/>
    </location>
</feature>
<feature type="domain" description="Histidine kinase/HSP90-like ATPase" evidence="3">
    <location>
        <begin position="1"/>
        <end position="72"/>
    </location>
</feature>
<sequence length="170" mass="17524">MCADAVRHGRVPGRDFRVRPAAEADGGRLRVAASDTRAERGPVATAPAPADAESESGRGLLLVAALADDRGVTDRCSGSGSGSGPGPGPGPGPGKTVWATVSAAPTSRPAGPAPFGKRRPPHALPTRHQARDDRSHPDGSDPSNRRRIGHRPDQALLDPYFAGPSIVKIK</sequence>
<reference evidence="5" key="1">
    <citation type="journal article" date="2019" name="Int. J. Syst. Evol. Microbiol.">
        <title>The Global Catalogue of Microorganisms (GCM) 10K type strain sequencing project: providing services to taxonomists for standard genome sequencing and annotation.</title>
        <authorList>
            <consortium name="The Broad Institute Genomics Platform"/>
            <consortium name="The Broad Institute Genome Sequencing Center for Infectious Disease"/>
            <person name="Wu L."/>
            <person name="Ma J."/>
        </authorList>
    </citation>
    <scope>NUCLEOTIDE SEQUENCE [LARGE SCALE GENOMIC DNA]</scope>
    <source>
        <strain evidence="5">JCM 13852</strain>
    </source>
</reference>
<feature type="region of interest" description="Disordered" evidence="2">
    <location>
        <begin position="1"/>
        <end position="57"/>
    </location>
</feature>
<dbReference type="RefSeq" id="WP_381217725.1">
    <property type="nucleotide sequence ID" value="NZ_JBHSPC010000089.1"/>
</dbReference>
<dbReference type="Pfam" id="PF13581">
    <property type="entry name" value="HATPase_c_2"/>
    <property type="match status" value="1"/>
</dbReference>
<evidence type="ECO:0000256" key="1">
    <source>
        <dbReference type="ARBA" id="ARBA00022527"/>
    </source>
</evidence>
<evidence type="ECO:0000313" key="4">
    <source>
        <dbReference type="EMBL" id="MFC5673597.1"/>
    </source>
</evidence>
<proteinExistence type="predicted"/>
<dbReference type="GO" id="GO:0005524">
    <property type="term" value="F:ATP binding"/>
    <property type="evidence" value="ECO:0007669"/>
    <property type="project" value="UniProtKB-KW"/>
</dbReference>
<evidence type="ECO:0000313" key="5">
    <source>
        <dbReference type="Proteomes" id="UP001596183"/>
    </source>
</evidence>
<gene>
    <name evidence="4" type="ORF">ACFP2V_26885</name>
</gene>
<dbReference type="InterPro" id="IPR003594">
    <property type="entry name" value="HATPase_dom"/>
</dbReference>
<dbReference type="PANTHER" id="PTHR35526">
    <property type="entry name" value="ANTI-SIGMA-F FACTOR RSBW-RELATED"/>
    <property type="match status" value="1"/>
</dbReference>
<keyword evidence="5" id="KW-1185">Reference proteome</keyword>
<keyword evidence="4" id="KW-0547">Nucleotide-binding</keyword>
<dbReference type="EMBL" id="JBHSPC010000089">
    <property type="protein sequence ID" value="MFC5673597.1"/>
    <property type="molecule type" value="Genomic_DNA"/>
</dbReference>
<keyword evidence="1" id="KW-0808">Transferase</keyword>
<keyword evidence="1" id="KW-0418">Kinase</keyword>
<comment type="caution">
    <text evidence="4">The sequence shown here is derived from an EMBL/GenBank/DDBJ whole genome shotgun (WGS) entry which is preliminary data.</text>
</comment>
<dbReference type="CDD" id="cd16936">
    <property type="entry name" value="HATPase_RsbW-like"/>
    <property type="match status" value="1"/>
</dbReference>
<dbReference type="PANTHER" id="PTHR35526:SF3">
    <property type="entry name" value="ANTI-SIGMA-F FACTOR RSBW"/>
    <property type="match status" value="1"/>
</dbReference>
<feature type="region of interest" description="Disordered" evidence="2">
    <location>
        <begin position="70"/>
        <end position="170"/>
    </location>
</feature>
<dbReference type="Gene3D" id="3.30.565.10">
    <property type="entry name" value="Histidine kinase-like ATPase, C-terminal domain"/>
    <property type="match status" value="1"/>
</dbReference>
<organism evidence="4 5">
    <name type="scientific">Streptomyces incanus</name>
    <dbReference type="NCBI Taxonomy" id="887453"/>
    <lineage>
        <taxon>Bacteria</taxon>
        <taxon>Bacillati</taxon>
        <taxon>Actinomycetota</taxon>
        <taxon>Actinomycetes</taxon>
        <taxon>Kitasatosporales</taxon>
        <taxon>Streptomycetaceae</taxon>
        <taxon>Streptomyces</taxon>
    </lineage>
</organism>
<evidence type="ECO:0000259" key="3">
    <source>
        <dbReference type="Pfam" id="PF13581"/>
    </source>
</evidence>
<name>A0ABW0XSM1_9ACTN</name>
<keyword evidence="4" id="KW-0067">ATP-binding</keyword>
<dbReference type="Proteomes" id="UP001596183">
    <property type="component" value="Unassembled WGS sequence"/>
</dbReference>
<protein>
    <submittedName>
        <fullName evidence="4">ATP-binding protein</fullName>
    </submittedName>
</protein>
<dbReference type="InterPro" id="IPR036890">
    <property type="entry name" value="HATPase_C_sf"/>
</dbReference>
<dbReference type="InterPro" id="IPR050267">
    <property type="entry name" value="Anti-sigma-factor_SerPK"/>
</dbReference>